<accession>A0A9J6RIE3</accession>
<evidence type="ECO:0000256" key="4">
    <source>
        <dbReference type="ARBA" id="ARBA00022840"/>
    </source>
</evidence>
<name>A0A9J6RIE3_9GAMM</name>
<evidence type="ECO:0000256" key="3">
    <source>
        <dbReference type="ARBA" id="ARBA00022741"/>
    </source>
</evidence>
<dbReference type="Proteomes" id="UP001069090">
    <property type="component" value="Unassembled WGS sequence"/>
</dbReference>
<feature type="domain" description="ABC transporter" evidence="5">
    <location>
        <begin position="6"/>
        <end position="254"/>
    </location>
</feature>
<reference evidence="6 7" key="1">
    <citation type="submission" date="2022-12" db="EMBL/GenBank/DDBJ databases">
        <title>Dasania phycosphaerae sp. nov., isolated from particulate material of the south coast of Korea.</title>
        <authorList>
            <person name="Jiang Y."/>
        </authorList>
    </citation>
    <scope>NUCLEOTIDE SEQUENCE [LARGE SCALE GENOMIC DNA]</scope>
    <source>
        <strain evidence="6 7">GY-19</strain>
    </source>
</reference>
<dbReference type="Pfam" id="PF00005">
    <property type="entry name" value="ABC_tran"/>
    <property type="match status" value="2"/>
</dbReference>
<keyword evidence="2" id="KW-0813">Transport</keyword>
<dbReference type="Pfam" id="PF08352">
    <property type="entry name" value="oligo_HPY"/>
    <property type="match status" value="2"/>
</dbReference>
<feature type="domain" description="ABC transporter" evidence="5">
    <location>
        <begin position="274"/>
        <end position="523"/>
    </location>
</feature>
<protein>
    <submittedName>
        <fullName evidence="6">Dipeptide ABC transporter ATP-binding protein</fullName>
    </submittedName>
</protein>
<dbReference type="InterPro" id="IPR017871">
    <property type="entry name" value="ABC_transporter-like_CS"/>
</dbReference>
<dbReference type="GO" id="GO:0055085">
    <property type="term" value="P:transmembrane transport"/>
    <property type="evidence" value="ECO:0007669"/>
    <property type="project" value="UniProtKB-ARBA"/>
</dbReference>
<dbReference type="SUPFAM" id="SSF52540">
    <property type="entry name" value="P-loop containing nucleoside triphosphate hydrolases"/>
    <property type="match status" value="2"/>
</dbReference>
<evidence type="ECO:0000313" key="7">
    <source>
        <dbReference type="Proteomes" id="UP001069090"/>
    </source>
</evidence>
<dbReference type="PROSITE" id="PS00211">
    <property type="entry name" value="ABC_TRANSPORTER_1"/>
    <property type="match status" value="2"/>
</dbReference>
<comment type="similarity">
    <text evidence="1">Belongs to the ABC transporter superfamily.</text>
</comment>
<evidence type="ECO:0000313" key="6">
    <source>
        <dbReference type="EMBL" id="MCZ0864204.1"/>
    </source>
</evidence>
<dbReference type="PANTHER" id="PTHR43776">
    <property type="entry name" value="TRANSPORT ATP-BINDING PROTEIN"/>
    <property type="match status" value="1"/>
</dbReference>
<proteinExistence type="inferred from homology"/>
<organism evidence="6 7">
    <name type="scientific">Dasania phycosphaerae</name>
    <dbReference type="NCBI Taxonomy" id="2950436"/>
    <lineage>
        <taxon>Bacteria</taxon>
        <taxon>Pseudomonadati</taxon>
        <taxon>Pseudomonadota</taxon>
        <taxon>Gammaproteobacteria</taxon>
        <taxon>Cellvibrionales</taxon>
        <taxon>Spongiibacteraceae</taxon>
        <taxon>Dasania</taxon>
    </lineage>
</organism>
<evidence type="ECO:0000256" key="1">
    <source>
        <dbReference type="ARBA" id="ARBA00005417"/>
    </source>
</evidence>
<comment type="caution">
    <text evidence="6">The sequence shown here is derived from an EMBL/GenBank/DDBJ whole genome shotgun (WGS) entry which is preliminary data.</text>
</comment>
<sequence>MSHPLLNIEELSITFNNQADCTVNKLNLSINAGETVALVGESGSGKSITAHAIMRLLPYPLASHPSGKIMFEGTDILSLPQKQLRALRGNDIAMIFQEPLTALNPLQTIGKQIAEVISLHQQHRRDLQQQTVELLNRVKIKDAQSKINSYPHELSGGQRQRVMIAMAIANKPKLLIADEPTTALDVTVQSEILDLLLEIQNEMGMAILLISHDLRIVKKMAQRSYVIHQGEIVETQTTQQLFSQPQHPCTQHLLQAQPDLNPVAITNANLPALLSTKQLAVDYPIAKSWFFSRQQYFSALQAIDLQLYPGQTLGIVGESGSGKSTLAMALLKLQQASGQIYYQGQEINTLSERAFRPLRQEIQVVFQDPFSSLSPRQSIAEIISEGLKVFQKLTPQQCEQQVIAVLQEVKLDPELRHRYPHECSGGQRQRIAIARAIILKPKIIILDEPTSALDRSVQIQILDLLKDLQRRHQLSYVFISHDLTVVRSISHQLIVMKEGAVVEAGTSASLFNQPQHPYTQQLLQAGLN</sequence>
<dbReference type="AlphaFoldDB" id="A0A9J6RIE3"/>
<evidence type="ECO:0000259" key="5">
    <source>
        <dbReference type="PROSITE" id="PS50893"/>
    </source>
</evidence>
<dbReference type="CDD" id="cd03257">
    <property type="entry name" value="ABC_NikE_OppD_transporters"/>
    <property type="match status" value="2"/>
</dbReference>
<dbReference type="InterPro" id="IPR003439">
    <property type="entry name" value="ABC_transporter-like_ATP-bd"/>
</dbReference>
<keyword evidence="4 6" id="KW-0067">ATP-binding</keyword>
<dbReference type="InterPro" id="IPR013563">
    <property type="entry name" value="Oligopep_ABC_C"/>
</dbReference>
<dbReference type="InterPro" id="IPR003593">
    <property type="entry name" value="AAA+_ATPase"/>
</dbReference>
<dbReference type="Gene3D" id="3.40.50.300">
    <property type="entry name" value="P-loop containing nucleotide triphosphate hydrolases"/>
    <property type="match status" value="2"/>
</dbReference>
<dbReference type="NCBIfam" id="NF007739">
    <property type="entry name" value="PRK10419.1"/>
    <property type="match status" value="2"/>
</dbReference>
<dbReference type="SMART" id="SM00382">
    <property type="entry name" value="AAA"/>
    <property type="match status" value="2"/>
</dbReference>
<dbReference type="PANTHER" id="PTHR43776:SF7">
    <property type="entry name" value="D,D-DIPEPTIDE TRANSPORT ATP-BINDING PROTEIN DDPF-RELATED"/>
    <property type="match status" value="1"/>
</dbReference>
<keyword evidence="7" id="KW-1185">Reference proteome</keyword>
<dbReference type="RefSeq" id="WP_258330359.1">
    <property type="nucleotide sequence ID" value="NZ_JAPTGG010000002.1"/>
</dbReference>
<dbReference type="InterPro" id="IPR050319">
    <property type="entry name" value="ABC_transp_ATP-bind"/>
</dbReference>
<dbReference type="EMBL" id="JAPTGG010000002">
    <property type="protein sequence ID" value="MCZ0864204.1"/>
    <property type="molecule type" value="Genomic_DNA"/>
</dbReference>
<dbReference type="FunFam" id="3.40.50.300:FF:000016">
    <property type="entry name" value="Oligopeptide ABC transporter ATP-binding component"/>
    <property type="match status" value="1"/>
</dbReference>
<dbReference type="GO" id="GO:0015833">
    <property type="term" value="P:peptide transport"/>
    <property type="evidence" value="ECO:0007669"/>
    <property type="project" value="InterPro"/>
</dbReference>
<dbReference type="GO" id="GO:0005524">
    <property type="term" value="F:ATP binding"/>
    <property type="evidence" value="ECO:0007669"/>
    <property type="project" value="UniProtKB-KW"/>
</dbReference>
<dbReference type="NCBIfam" id="NF008453">
    <property type="entry name" value="PRK11308.1"/>
    <property type="match status" value="2"/>
</dbReference>
<dbReference type="PROSITE" id="PS50893">
    <property type="entry name" value="ABC_TRANSPORTER_2"/>
    <property type="match status" value="2"/>
</dbReference>
<gene>
    <name evidence="6" type="ORF">O0V09_03270</name>
</gene>
<evidence type="ECO:0000256" key="2">
    <source>
        <dbReference type="ARBA" id="ARBA00022448"/>
    </source>
</evidence>
<keyword evidence="3" id="KW-0547">Nucleotide-binding</keyword>
<dbReference type="GO" id="GO:0016887">
    <property type="term" value="F:ATP hydrolysis activity"/>
    <property type="evidence" value="ECO:0007669"/>
    <property type="project" value="InterPro"/>
</dbReference>
<dbReference type="InterPro" id="IPR027417">
    <property type="entry name" value="P-loop_NTPase"/>
</dbReference>